<dbReference type="AlphaFoldDB" id="A0A7U4E5F4"/>
<name>A0A7U4E5F4_RUNSL</name>
<dbReference type="Proteomes" id="UP000000493">
    <property type="component" value="Chromosome"/>
</dbReference>
<evidence type="ECO:0000313" key="1">
    <source>
        <dbReference type="EMBL" id="AEI48408.1"/>
    </source>
</evidence>
<accession>A0A7U4E5F4</accession>
<organism evidence="1 2">
    <name type="scientific">Runella slithyformis (strain ATCC 29530 / DSM 19594 / LMG 11500 / NCIMB 11436 / LSU 4)</name>
    <dbReference type="NCBI Taxonomy" id="761193"/>
    <lineage>
        <taxon>Bacteria</taxon>
        <taxon>Pseudomonadati</taxon>
        <taxon>Bacteroidota</taxon>
        <taxon>Cytophagia</taxon>
        <taxon>Cytophagales</taxon>
        <taxon>Spirosomataceae</taxon>
        <taxon>Runella</taxon>
    </lineage>
</organism>
<reference evidence="1 2" key="2">
    <citation type="journal article" date="2012" name="Stand. Genomic Sci.">
        <title>Complete genome sequence of the aquatic bacterium Runella slithyformis type strain (LSU 4(T)).</title>
        <authorList>
            <person name="Copeland A."/>
            <person name="Zhang X."/>
            <person name="Misra M."/>
            <person name="Lapidus A."/>
            <person name="Nolan M."/>
            <person name="Lucas S."/>
            <person name="Deshpande S."/>
            <person name="Cheng J.F."/>
            <person name="Tapia R."/>
            <person name="Goodwin L.A."/>
            <person name="Pitluck S."/>
            <person name="Liolios K."/>
            <person name="Pagani I."/>
            <person name="Ivanova N."/>
            <person name="Mikhailova N."/>
            <person name="Pati A."/>
            <person name="Chen A."/>
            <person name="Palaniappan K."/>
            <person name="Land M."/>
            <person name="Hauser L."/>
            <person name="Pan C."/>
            <person name="Jeffries C.D."/>
            <person name="Detter J.C."/>
            <person name="Brambilla E.M."/>
            <person name="Rohde M."/>
            <person name="Djao O.D."/>
            <person name="Goker M."/>
            <person name="Sikorski J."/>
            <person name="Tindall B.J."/>
            <person name="Woyke T."/>
            <person name="Bristow J."/>
            <person name="Eisen J.A."/>
            <person name="Markowitz V."/>
            <person name="Hugenholtz P."/>
            <person name="Kyrpides N.C."/>
            <person name="Klenk H.P."/>
            <person name="Mavromatis K."/>
        </authorList>
    </citation>
    <scope>NUCLEOTIDE SEQUENCE [LARGE SCALE GENOMIC DNA]</scope>
    <source>
        <strain evidence="2">ATCC 29530 / DSM 19594 / LMG 11500 / NCIMB 11436 / LSU 4</strain>
    </source>
</reference>
<sequence length="66" mass="7272">MKNLENTKFSGVLQKVELTQIKGGISGETGLSTEGCKWTNKGVDFRTGTTVWSSDEYGDYYADPCE</sequence>
<keyword evidence="2" id="KW-1185">Reference proteome</keyword>
<dbReference type="RefSeq" id="WP_013927720.1">
    <property type="nucleotide sequence ID" value="NC_015703.1"/>
</dbReference>
<dbReference type="EMBL" id="CP002859">
    <property type="protein sequence ID" value="AEI48408.1"/>
    <property type="molecule type" value="Genomic_DNA"/>
</dbReference>
<evidence type="ECO:0000313" key="2">
    <source>
        <dbReference type="Proteomes" id="UP000000493"/>
    </source>
</evidence>
<protein>
    <submittedName>
        <fullName evidence="1">Uncharacterized protein</fullName>
    </submittedName>
</protein>
<proteinExistence type="predicted"/>
<reference evidence="2" key="1">
    <citation type="submission" date="2011-06" db="EMBL/GenBank/DDBJ databases">
        <title>The complete genome of chromosome of Runella slithyformis DSM 19594.</title>
        <authorList>
            <consortium name="US DOE Joint Genome Institute (JGI-PGF)"/>
            <person name="Lucas S."/>
            <person name="Han J."/>
            <person name="Lapidus A."/>
            <person name="Bruce D."/>
            <person name="Goodwin L."/>
            <person name="Pitluck S."/>
            <person name="Peters L."/>
            <person name="Kyrpides N."/>
            <person name="Mavromatis K."/>
            <person name="Ivanova N."/>
            <person name="Ovchinnikova G."/>
            <person name="Zhang X."/>
            <person name="Misra M."/>
            <person name="Detter J.C."/>
            <person name="Tapia R."/>
            <person name="Han C."/>
            <person name="Land M."/>
            <person name="Hauser L."/>
            <person name="Markowitz V."/>
            <person name="Cheng J.-F."/>
            <person name="Hugenholtz P."/>
            <person name="Woyke T."/>
            <person name="Wu D."/>
            <person name="Tindall B."/>
            <person name="Faehrich R."/>
            <person name="Brambilla E."/>
            <person name="Klenk H.-P."/>
            <person name="Eisen J.A."/>
        </authorList>
    </citation>
    <scope>NUCLEOTIDE SEQUENCE [LARGE SCALE GENOMIC DNA]</scope>
    <source>
        <strain evidence="2">ATCC 29530 / DSM 19594 / LMG 11500 / NCIMB 11436 / LSU 4</strain>
    </source>
</reference>
<dbReference type="KEGG" id="rsi:Runsl_1991"/>
<gene>
    <name evidence="1" type="ordered locus">Runsl_1991</name>
</gene>